<sequence length="33" mass="3079">MVGIGALPTDAVAHLAQDARAAGAAAGLLAAFS</sequence>
<dbReference type="Proteomes" id="UP001055286">
    <property type="component" value="Unassembled WGS sequence"/>
</dbReference>
<comment type="caution">
    <text evidence="1">The sequence shown here is derived from an EMBL/GenBank/DDBJ whole genome shotgun (WGS) entry which is preliminary data.</text>
</comment>
<evidence type="ECO:0000313" key="1">
    <source>
        <dbReference type="EMBL" id="GJD63594.1"/>
    </source>
</evidence>
<proteinExistence type="predicted"/>
<organism evidence="1 2">
    <name type="scientific">Methylobacterium frigidaeris</name>
    <dbReference type="NCBI Taxonomy" id="2038277"/>
    <lineage>
        <taxon>Bacteria</taxon>
        <taxon>Pseudomonadati</taxon>
        <taxon>Pseudomonadota</taxon>
        <taxon>Alphaproteobacteria</taxon>
        <taxon>Hyphomicrobiales</taxon>
        <taxon>Methylobacteriaceae</taxon>
        <taxon>Methylobacterium</taxon>
    </lineage>
</organism>
<reference evidence="1" key="1">
    <citation type="journal article" date="2016" name="Front. Microbiol.">
        <title>Genome Sequence of the Piezophilic, Mesophilic Sulfate-Reducing Bacterium Desulfovibrio indicus J2T.</title>
        <authorList>
            <person name="Cao J."/>
            <person name="Maignien L."/>
            <person name="Shao Z."/>
            <person name="Alain K."/>
            <person name="Jebbar M."/>
        </authorList>
    </citation>
    <scope>NUCLEOTIDE SEQUENCE</scope>
    <source>
        <strain evidence="1">JCM 32048</strain>
    </source>
</reference>
<gene>
    <name evidence="1" type="ORF">MPEAHAMD_3764</name>
</gene>
<dbReference type="AlphaFoldDB" id="A0AA37M621"/>
<reference evidence="1" key="2">
    <citation type="submission" date="2021-08" db="EMBL/GenBank/DDBJ databases">
        <authorList>
            <person name="Tani A."/>
            <person name="Ola A."/>
            <person name="Ogura Y."/>
            <person name="Katsura K."/>
            <person name="Hayashi T."/>
        </authorList>
    </citation>
    <scope>NUCLEOTIDE SEQUENCE</scope>
    <source>
        <strain evidence="1">JCM 32048</strain>
    </source>
</reference>
<evidence type="ECO:0000313" key="2">
    <source>
        <dbReference type="Proteomes" id="UP001055286"/>
    </source>
</evidence>
<protein>
    <submittedName>
        <fullName evidence="1">Uncharacterized protein</fullName>
    </submittedName>
</protein>
<dbReference type="EMBL" id="BPQJ01000018">
    <property type="protein sequence ID" value="GJD63594.1"/>
    <property type="molecule type" value="Genomic_DNA"/>
</dbReference>
<keyword evidence="2" id="KW-1185">Reference proteome</keyword>
<name>A0AA37M621_9HYPH</name>
<accession>A0AA37M621</accession>